<dbReference type="GO" id="GO:0016787">
    <property type="term" value="F:hydrolase activity"/>
    <property type="evidence" value="ECO:0007669"/>
    <property type="project" value="UniProtKB-KW"/>
</dbReference>
<gene>
    <name evidence="1" type="ORF">K8U88_03240</name>
</gene>
<dbReference type="Gene3D" id="3.40.50.1820">
    <property type="entry name" value="alpha/beta hydrolase"/>
    <property type="match status" value="1"/>
</dbReference>
<reference evidence="1" key="2">
    <citation type="submission" date="2021-09" db="EMBL/GenBank/DDBJ databases">
        <authorList>
            <person name="Gilroy R."/>
        </authorList>
    </citation>
    <scope>NUCLEOTIDE SEQUENCE</scope>
    <source>
        <strain evidence="1">CHK173-2145</strain>
    </source>
</reference>
<dbReference type="InterPro" id="IPR010315">
    <property type="entry name" value="DUF915_hydro-like"/>
</dbReference>
<organism evidence="1 2">
    <name type="scientific">Levilactobacillus hammesii</name>
    <dbReference type="NCBI Taxonomy" id="267633"/>
    <lineage>
        <taxon>Bacteria</taxon>
        <taxon>Bacillati</taxon>
        <taxon>Bacillota</taxon>
        <taxon>Bacilli</taxon>
        <taxon>Lactobacillales</taxon>
        <taxon>Lactobacillaceae</taxon>
        <taxon>Levilactobacillus</taxon>
    </lineage>
</organism>
<dbReference type="AlphaFoldDB" id="A0A921F0T0"/>
<evidence type="ECO:0000313" key="2">
    <source>
        <dbReference type="Proteomes" id="UP000721920"/>
    </source>
</evidence>
<protein>
    <submittedName>
        <fullName evidence="1">Alpha/beta hydrolase</fullName>
    </submittedName>
</protein>
<dbReference type="InterPro" id="IPR029058">
    <property type="entry name" value="AB_hydrolase_fold"/>
</dbReference>
<name>A0A921F0T0_9LACO</name>
<dbReference type="EMBL" id="DYXN01000047">
    <property type="protein sequence ID" value="HJE86580.1"/>
    <property type="molecule type" value="Genomic_DNA"/>
</dbReference>
<dbReference type="SUPFAM" id="SSF53474">
    <property type="entry name" value="alpha/beta-Hydrolases"/>
    <property type="match status" value="1"/>
</dbReference>
<comment type="caution">
    <text evidence="1">The sequence shown here is derived from an EMBL/GenBank/DDBJ whole genome shotgun (WGS) entry which is preliminary data.</text>
</comment>
<dbReference type="Proteomes" id="UP000721920">
    <property type="component" value="Unassembled WGS sequence"/>
</dbReference>
<evidence type="ECO:0000313" key="1">
    <source>
        <dbReference type="EMBL" id="HJE86580.1"/>
    </source>
</evidence>
<accession>A0A921F0T0</accession>
<dbReference type="Pfam" id="PF06028">
    <property type="entry name" value="DUF915"/>
    <property type="match status" value="1"/>
</dbReference>
<reference evidence="1" key="1">
    <citation type="journal article" date="2021" name="PeerJ">
        <title>Extensive microbial diversity within the chicken gut microbiome revealed by metagenomics and culture.</title>
        <authorList>
            <person name="Gilroy R."/>
            <person name="Ravi A."/>
            <person name="Getino M."/>
            <person name="Pursley I."/>
            <person name="Horton D.L."/>
            <person name="Alikhan N.F."/>
            <person name="Baker D."/>
            <person name="Gharbi K."/>
            <person name="Hall N."/>
            <person name="Watson M."/>
            <person name="Adriaenssens E.M."/>
            <person name="Foster-Nyarko E."/>
            <person name="Jarju S."/>
            <person name="Secka A."/>
            <person name="Antonio M."/>
            <person name="Oren A."/>
            <person name="Chaudhuri R.R."/>
            <person name="La Ragione R."/>
            <person name="Hildebrand F."/>
            <person name="Pallen M.J."/>
        </authorList>
    </citation>
    <scope>NUCLEOTIDE SEQUENCE</scope>
    <source>
        <strain evidence="1">CHK173-2145</strain>
    </source>
</reference>
<proteinExistence type="predicted"/>
<keyword evidence="1" id="KW-0378">Hydrolase</keyword>
<sequence length="277" mass="31432">MTRKWRWLPTAIVGGWLSYQWLGRLAVPPEELATRRADVVYAATPTLFIPGWGGNAWTYNRLLRWLARQGYGHKLLTIRVDWNGNPHFVGHWEQTATNPLIQVLFDHSLTRDYQPQVAWITTILQALKQRYGVTTYNLVAHSWGGSAAIHSVLLHGQQEDLPHLRRLVLLGAPFDESRPGGRPDAAYERLRTMRSQLGTNRSGQVINVYGTLSGRLTDGSVPVHQAQALRPILAGSAWDYREVHVPRTSHGQLHALPRMWRLIAQAVWGIDEKSRQP</sequence>